<protein>
    <submittedName>
        <fullName evidence="2">Uncharacterized protein</fullName>
    </submittedName>
</protein>
<dbReference type="EMBL" id="AYXG01000118">
    <property type="protein sequence ID" value="EWC61331.1"/>
    <property type="molecule type" value="Genomic_DNA"/>
</dbReference>
<evidence type="ECO:0000313" key="2">
    <source>
        <dbReference type="EMBL" id="EWC61331.1"/>
    </source>
</evidence>
<feature type="compositionally biased region" description="Low complexity" evidence="1">
    <location>
        <begin position="45"/>
        <end position="55"/>
    </location>
</feature>
<feature type="region of interest" description="Disordered" evidence="1">
    <location>
        <begin position="136"/>
        <end position="199"/>
    </location>
</feature>
<reference evidence="2 3" key="1">
    <citation type="journal article" date="2014" name="Genome Announc.">
        <title>Draft Genome Sequence of the Antitrypanosomally Active Sponge-Associated Bacterium Actinokineospora sp. Strain EG49.</title>
        <authorList>
            <person name="Harjes J."/>
            <person name="Ryu T."/>
            <person name="Abdelmohsen U.R."/>
            <person name="Moitinho-Silva L."/>
            <person name="Horn H."/>
            <person name="Ravasi T."/>
            <person name="Hentschel U."/>
        </authorList>
    </citation>
    <scope>NUCLEOTIDE SEQUENCE [LARGE SCALE GENOMIC DNA]</scope>
    <source>
        <strain evidence="2 3">EG49</strain>
    </source>
</reference>
<dbReference type="Proteomes" id="UP000019277">
    <property type="component" value="Unassembled WGS sequence"/>
</dbReference>
<evidence type="ECO:0000256" key="1">
    <source>
        <dbReference type="SAM" id="MobiDB-lite"/>
    </source>
</evidence>
<feature type="compositionally biased region" description="Polar residues" evidence="1">
    <location>
        <begin position="159"/>
        <end position="169"/>
    </location>
</feature>
<proteinExistence type="predicted"/>
<sequence>MGGGVGGWGYGGTAGHGHAGLLARADRCSRWSRSRARGAGGRRSTGGPSASGRAGRVVDRIAPPLPPPLIRTIPRAFPAVAVPGPPGECASVLGTNPSCLHSKQSNRTCRSTPLSRQALPVENKPQVRPHIRDAGAVRQKHRNCTPTDIHRRSGYADRPNSQQWRNELPNNARPAGRTNGTGVVRVGGPPRSGTCRRLR</sequence>
<organism evidence="2 3">
    <name type="scientific">Actinokineospora spheciospongiae</name>
    <dbReference type="NCBI Taxonomy" id="909613"/>
    <lineage>
        <taxon>Bacteria</taxon>
        <taxon>Bacillati</taxon>
        <taxon>Actinomycetota</taxon>
        <taxon>Actinomycetes</taxon>
        <taxon>Pseudonocardiales</taxon>
        <taxon>Pseudonocardiaceae</taxon>
        <taxon>Actinokineospora</taxon>
    </lineage>
</organism>
<feature type="region of interest" description="Disordered" evidence="1">
    <location>
        <begin position="30"/>
        <end position="59"/>
    </location>
</feature>
<accession>W7IXW5</accession>
<gene>
    <name evidence="2" type="ORF">UO65_3387</name>
</gene>
<name>W7IXW5_9PSEU</name>
<comment type="caution">
    <text evidence="2">The sequence shown here is derived from an EMBL/GenBank/DDBJ whole genome shotgun (WGS) entry which is preliminary data.</text>
</comment>
<evidence type="ECO:0000313" key="3">
    <source>
        <dbReference type="Proteomes" id="UP000019277"/>
    </source>
</evidence>
<keyword evidence="3" id="KW-1185">Reference proteome</keyword>
<dbReference type="AlphaFoldDB" id="W7IXW5"/>
<feature type="compositionally biased region" description="Low complexity" evidence="1">
    <location>
        <begin position="176"/>
        <end position="193"/>
    </location>
</feature>